<proteinExistence type="predicted"/>
<accession>A0A0L0SIW6</accession>
<evidence type="ECO:0000313" key="2">
    <source>
        <dbReference type="EMBL" id="KNE62448.1"/>
    </source>
</evidence>
<protein>
    <submittedName>
        <fullName evidence="2">Uncharacterized protein</fullName>
    </submittedName>
</protein>
<keyword evidence="3" id="KW-1185">Reference proteome</keyword>
<evidence type="ECO:0000313" key="3">
    <source>
        <dbReference type="Proteomes" id="UP000054350"/>
    </source>
</evidence>
<dbReference type="Pfam" id="PF07173">
    <property type="entry name" value="GRDP-like"/>
    <property type="match status" value="1"/>
</dbReference>
<dbReference type="OrthoDB" id="2684236at2759"/>
<gene>
    <name evidence="2" type="ORF">AMAG_07664</name>
</gene>
<sequence>MTERVLRAGCGAVHHVVTEGFEQYPKFLAMMVIRLKGTPLVPTSTIDLAWRTHQLALSTYAAQMHALVGYVVNHDDSDYDQTKARIAEAAQVMPTAWRTVVDEDYHHPKVAGVGAAMPETRPRADALRNTSSGTGARRRLAPA</sequence>
<dbReference type="PANTHER" id="PTHR34365">
    <property type="entry name" value="ENOLASE (DUF1399)"/>
    <property type="match status" value="1"/>
</dbReference>
<dbReference type="EMBL" id="GG745340">
    <property type="protein sequence ID" value="KNE62448.1"/>
    <property type="molecule type" value="Genomic_DNA"/>
</dbReference>
<feature type="region of interest" description="Disordered" evidence="1">
    <location>
        <begin position="118"/>
        <end position="143"/>
    </location>
</feature>
<reference evidence="2 3" key="1">
    <citation type="submission" date="2009-11" db="EMBL/GenBank/DDBJ databases">
        <title>Annotation of Allomyces macrogynus ATCC 38327.</title>
        <authorList>
            <consortium name="The Broad Institute Genome Sequencing Platform"/>
            <person name="Russ C."/>
            <person name="Cuomo C."/>
            <person name="Burger G."/>
            <person name="Gray M.W."/>
            <person name="Holland P.W.H."/>
            <person name="King N."/>
            <person name="Lang F.B.F."/>
            <person name="Roger A.J."/>
            <person name="Ruiz-Trillo I."/>
            <person name="Young S.K."/>
            <person name="Zeng Q."/>
            <person name="Gargeya S."/>
            <person name="Fitzgerald M."/>
            <person name="Haas B."/>
            <person name="Abouelleil A."/>
            <person name="Alvarado L."/>
            <person name="Arachchi H.M."/>
            <person name="Berlin A."/>
            <person name="Chapman S.B."/>
            <person name="Gearin G."/>
            <person name="Goldberg J."/>
            <person name="Griggs A."/>
            <person name="Gujja S."/>
            <person name="Hansen M."/>
            <person name="Heiman D."/>
            <person name="Howarth C."/>
            <person name="Larimer J."/>
            <person name="Lui A."/>
            <person name="MacDonald P.J.P."/>
            <person name="McCowen C."/>
            <person name="Montmayeur A."/>
            <person name="Murphy C."/>
            <person name="Neiman D."/>
            <person name="Pearson M."/>
            <person name="Priest M."/>
            <person name="Roberts A."/>
            <person name="Saif S."/>
            <person name="Shea T."/>
            <person name="Sisk P."/>
            <person name="Stolte C."/>
            <person name="Sykes S."/>
            <person name="Wortman J."/>
            <person name="Nusbaum C."/>
            <person name="Birren B."/>
        </authorList>
    </citation>
    <scope>NUCLEOTIDE SEQUENCE [LARGE SCALE GENOMIC DNA]</scope>
    <source>
        <strain evidence="2 3">ATCC 38327</strain>
    </source>
</reference>
<dbReference type="InterPro" id="IPR009836">
    <property type="entry name" value="GRDP-like"/>
</dbReference>
<name>A0A0L0SIW6_ALLM3</name>
<evidence type="ECO:0000256" key="1">
    <source>
        <dbReference type="SAM" id="MobiDB-lite"/>
    </source>
</evidence>
<dbReference type="PANTHER" id="PTHR34365:SF7">
    <property type="entry name" value="GLYCINE-RICH DOMAIN-CONTAINING PROTEIN 1"/>
    <property type="match status" value="1"/>
</dbReference>
<reference evidence="3" key="2">
    <citation type="submission" date="2009-11" db="EMBL/GenBank/DDBJ databases">
        <title>The Genome Sequence of Allomyces macrogynus strain ATCC 38327.</title>
        <authorList>
            <consortium name="The Broad Institute Genome Sequencing Platform"/>
            <person name="Russ C."/>
            <person name="Cuomo C."/>
            <person name="Shea T."/>
            <person name="Young S.K."/>
            <person name="Zeng Q."/>
            <person name="Koehrsen M."/>
            <person name="Haas B."/>
            <person name="Borodovsky M."/>
            <person name="Guigo R."/>
            <person name="Alvarado L."/>
            <person name="Berlin A."/>
            <person name="Borenstein D."/>
            <person name="Chen Z."/>
            <person name="Engels R."/>
            <person name="Freedman E."/>
            <person name="Gellesch M."/>
            <person name="Goldberg J."/>
            <person name="Griggs A."/>
            <person name="Gujja S."/>
            <person name="Heiman D."/>
            <person name="Hepburn T."/>
            <person name="Howarth C."/>
            <person name="Jen D."/>
            <person name="Larson L."/>
            <person name="Lewis B."/>
            <person name="Mehta T."/>
            <person name="Park D."/>
            <person name="Pearson M."/>
            <person name="Roberts A."/>
            <person name="Saif S."/>
            <person name="Shenoy N."/>
            <person name="Sisk P."/>
            <person name="Stolte C."/>
            <person name="Sykes S."/>
            <person name="Walk T."/>
            <person name="White J."/>
            <person name="Yandava C."/>
            <person name="Burger G."/>
            <person name="Gray M.W."/>
            <person name="Holland P.W.H."/>
            <person name="King N."/>
            <person name="Lang F.B.F."/>
            <person name="Roger A.J."/>
            <person name="Ruiz-Trillo I."/>
            <person name="Lander E."/>
            <person name="Nusbaum C."/>
        </authorList>
    </citation>
    <scope>NUCLEOTIDE SEQUENCE [LARGE SCALE GENOMIC DNA]</scope>
    <source>
        <strain evidence="3">ATCC 38327</strain>
    </source>
</reference>
<dbReference type="VEuPathDB" id="FungiDB:AMAG_07664"/>
<dbReference type="Proteomes" id="UP000054350">
    <property type="component" value="Unassembled WGS sequence"/>
</dbReference>
<organism evidence="2 3">
    <name type="scientific">Allomyces macrogynus (strain ATCC 38327)</name>
    <name type="common">Allomyces javanicus var. macrogynus</name>
    <dbReference type="NCBI Taxonomy" id="578462"/>
    <lineage>
        <taxon>Eukaryota</taxon>
        <taxon>Fungi</taxon>
        <taxon>Fungi incertae sedis</taxon>
        <taxon>Blastocladiomycota</taxon>
        <taxon>Blastocladiomycetes</taxon>
        <taxon>Blastocladiales</taxon>
        <taxon>Blastocladiaceae</taxon>
        <taxon>Allomyces</taxon>
    </lineage>
</organism>
<dbReference type="AlphaFoldDB" id="A0A0L0SIW6"/>